<proteinExistence type="predicted"/>
<keyword evidence="1" id="KW-1133">Transmembrane helix</keyword>
<keyword evidence="3" id="KW-1185">Reference proteome</keyword>
<comment type="caution">
    <text evidence="2">The sequence shown here is derived from an EMBL/GenBank/DDBJ whole genome shotgun (WGS) entry which is preliminary data.</text>
</comment>
<dbReference type="EMBL" id="JAWDGP010007723">
    <property type="protein sequence ID" value="KAK3707277.1"/>
    <property type="molecule type" value="Genomic_DNA"/>
</dbReference>
<dbReference type="Proteomes" id="UP001283361">
    <property type="component" value="Unassembled WGS sequence"/>
</dbReference>
<name>A0AAE1CLQ8_9GAST</name>
<accession>A0AAE1CLQ8</accession>
<sequence length="124" mass="14339">MIRIIIIVHSIQNRHRVVLPHSGMDDTKKFHEVTFDFDNVIAADSRTMKGFALLVVLLLFLAIATADVKVKCQSKWCKKDSKRVTEIDGKKVCCKNKQHKYMYTEITFQSGNRMTKKCFCRLAD</sequence>
<evidence type="ECO:0000313" key="2">
    <source>
        <dbReference type="EMBL" id="KAK3707277.1"/>
    </source>
</evidence>
<keyword evidence="1" id="KW-0472">Membrane</keyword>
<evidence type="ECO:0000256" key="1">
    <source>
        <dbReference type="SAM" id="Phobius"/>
    </source>
</evidence>
<reference evidence="2" key="1">
    <citation type="journal article" date="2023" name="G3 (Bethesda)">
        <title>A reference genome for the long-term kleptoplast-retaining sea slug Elysia crispata morphotype clarki.</title>
        <authorList>
            <person name="Eastman K.E."/>
            <person name="Pendleton A.L."/>
            <person name="Shaikh M.A."/>
            <person name="Suttiyut T."/>
            <person name="Ogas R."/>
            <person name="Tomko P."/>
            <person name="Gavelis G."/>
            <person name="Widhalm J.R."/>
            <person name="Wisecaver J.H."/>
        </authorList>
    </citation>
    <scope>NUCLEOTIDE SEQUENCE</scope>
    <source>
        <strain evidence="2">ECLA1</strain>
    </source>
</reference>
<gene>
    <name evidence="2" type="ORF">RRG08_012229</name>
</gene>
<dbReference type="AlphaFoldDB" id="A0AAE1CLQ8"/>
<organism evidence="2 3">
    <name type="scientific">Elysia crispata</name>
    <name type="common">lettuce slug</name>
    <dbReference type="NCBI Taxonomy" id="231223"/>
    <lineage>
        <taxon>Eukaryota</taxon>
        <taxon>Metazoa</taxon>
        <taxon>Spiralia</taxon>
        <taxon>Lophotrochozoa</taxon>
        <taxon>Mollusca</taxon>
        <taxon>Gastropoda</taxon>
        <taxon>Heterobranchia</taxon>
        <taxon>Euthyneura</taxon>
        <taxon>Panpulmonata</taxon>
        <taxon>Sacoglossa</taxon>
        <taxon>Placobranchoidea</taxon>
        <taxon>Plakobranchidae</taxon>
        <taxon>Elysia</taxon>
    </lineage>
</organism>
<protein>
    <submittedName>
        <fullName evidence="2">Uncharacterized protein</fullName>
    </submittedName>
</protein>
<feature type="transmembrane region" description="Helical" evidence="1">
    <location>
        <begin position="51"/>
        <end position="70"/>
    </location>
</feature>
<evidence type="ECO:0000313" key="3">
    <source>
        <dbReference type="Proteomes" id="UP001283361"/>
    </source>
</evidence>
<keyword evidence="1" id="KW-0812">Transmembrane</keyword>